<evidence type="ECO:0000313" key="4">
    <source>
        <dbReference type="EMBL" id="ABA87446.1"/>
    </source>
</evidence>
<keyword evidence="5" id="KW-1185">Reference proteome</keyword>
<dbReference type="InterPro" id="IPR005243">
    <property type="entry name" value="THIRX-like_proc"/>
</dbReference>
<dbReference type="InterPro" id="IPR036249">
    <property type="entry name" value="Thioredoxin-like_sf"/>
</dbReference>
<protein>
    <submittedName>
        <fullName evidence="4">Redox-active disulfide protein 2</fullName>
    </submittedName>
</protein>
<evidence type="ECO:0000313" key="5">
    <source>
        <dbReference type="Proteomes" id="UP000002534"/>
    </source>
</evidence>
<proteinExistence type="predicted"/>
<reference evidence="5" key="1">
    <citation type="submission" date="2005-10" db="EMBL/GenBank/DDBJ databases">
        <title>Complete sequence of Pelobacter carbinolicus DSM 2380.</title>
        <authorList>
            <person name="Copeland A."/>
            <person name="Lucas S."/>
            <person name="Lapidus A."/>
            <person name="Barry K."/>
            <person name="Detter J.C."/>
            <person name="Glavina T."/>
            <person name="Hammon N."/>
            <person name="Israni S."/>
            <person name="Pitluck S."/>
            <person name="Chertkov O."/>
            <person name="Schmutz J."/>
            <person name="Larimer F."/>
            <person name="Land M."/>
            <person name="Kyrpides N."/>
            <person name="Ivanova N."/>
            <person name="Richardson P."/>
        </authorList>
    </citation>
    <scope>NUCLEOTIDE SEQUENCE [LARGE SCALE GENOMIC DNA]</scope>
    <source>
        <strain evidence="5">DSM 2380 / NBRC 103641 / GraBd1</strain>
    </source>
</reference>
<organism evidence="4 5">
    <name type="scientific">Syntrophotalea carbinolica (strain DSM 2380 / NBRC 103641 / GraBd1)</name>
    <name type="common">Pelobacter carbinolicus</name>
    <dbReference type="NCBI Taxonomy" id="338963"/>
    <lineage>
        <taxon>Bacteria</taxon>
        <taxon>Pseudomonadati</taxon>
        <taxon>Thermodesulfobacteriota</taxon>
        <taxon>Desulfuromonadia</taxon>
        <taxon>Desulfuromonadales</taxon>
        <taxon>Syntrophotaleaceae</taxon>
        <taxon>Syntrophotalea</taxon>
    </lineage>
</organism>
<evidence type="ECO:0000256" key="2">
    <source>
        <dbReference type="PIRSR" id="PIRSR037031-51"/>
    </source>
</evidence>
<dbReference type="KEGG" id="pca:Pcar_0185"/>
<dbReference type="NCBIfam" id="TIGR00412">
    <property type="entry name" value="redox_disulf_2"/>
    <property type="match status" value="1"/>
</dbReference>
<dbReference type="RefSeq" id="WP_011339844.1">
    <property type="nucleotide sequence ID" value="NC_007498.2"/>
</dbReference>
<dbReference type="InterPro" id="IPR012336">
    <property type="entry name" value="Thioredoxin-like_fold"/>
</dbReference>
<keyword evidence="2" id="KW-0676">Redox-active center</keyword>
<dbReference type="Gene3D" id="3.40.30.10">
    <property type="entry name" value="Glutaredoxin"/>
    <property type="match status" value="1"/>
</dbReference>
<gene>
    <name evidence="4" type="ordered locus">Pcar_0185</name>
</gene>
<dbReference type="PANTHER" id="PTHR36450">
    <property type="entry name" value="THIOREDOXIN"/>
    <property type="match status" value="1"/>
</dbReference>
<accession>Q3A846</accession>
<dbReference type="Pfam" id="PF13192">
    <property type="entry name" value="Thioredoxin_3"/>
    <property type="match status" value="1"/>
</dbReference>
<feature type="domain" description="Thioredoxin-like fold" evidence="3">
    <location>
        <begin position="3"/>
        <end position="76"/>
    </location>
</feature>
<sequence length="77" mass="8267">MKKIQILGTGCKKCQTLLENAETAAKQLGIEYELVKVSDIKDIAAFGVMMTPALAVDGEVKVAGKVPKAEDLKKYLA</sequence>
<feature type="active site" description="Nucleophile" evidence="1">
    <location>
        <position position="14"/>
    </location>
</feature>
<dbReference type="AlphaFoldDB" id="Q3A846"/>
<dbReference type="EMBL" id="CP000142">
    <property type="protein sequence ID" value="ABA87446.1"/>
    <property type="molecule type" value="Genomic_DNA"/>
</dbReference>
<name>Q3A846_SYNC1</name>
<dbReference type="PANTHER" id="PTHR36450:SF1">
    <property type="entry name" value="THIOREDOXIN"/>
    <property type="match status" value="1"/>
</dbReference>
<keyword evidence="2" id="KW-1015">Disulfide bond</keyword>
<evidence type="ECO:0000256" key="1">
    <source>
        <dbReference type="PIRSR" id="PIRSR037031-50"/>
    </source>
</evidence>
<feature type="disulfide bond" description="Redox-active" evidence="2">
    <location>
        <begin position="11"/>
        <end position="14"/>
    </location>
</feature>
<reference evidence="4 5" key="2">
    <citation type="journal article" date="2012" name="BMC Genomics">
        <title>The genome of Pelobacter carbinolicus reveals surprising metabolic capabilities and physiological features.</title>
        <authorList>
            <person name="Aklujkar M."/>
            <person name="Haveman S.A."/>
            <person name="Didonato R.Jr."/>
            <person name="Chertkov O."/>
            <person name="Han C.S."/>
            <person name="Land M.L."/>
            <person name="Brown P."/>
            <person name="Lovley D.R."/>
        </authorList>
    </citation>
    <scope>NUCLEOTIDE SEQUENCE [LARGE SCALE GENOMIC DNA]</scope>
    <source>
        <strain evidence="5">DSM 2380 / NBRC 103641 / GraBd1</strain>
    </source>
</reference>
<evidence type="ECO:0000259" key="3">
    <source>
        <dbReference type="Pfam" id="PF13192"/>
    </source>
</evidence>
<dbReference type="STRING" id="338963.Pcar_0185"/>
<dbReference type="OrthoDB" id="9800630at2"/>
<dbReference type="Proteomes" id="UP000002534">
    <property type="component" value="Chromosome"/>
</dbReference>
<feature type="active site" description="Nucleophile" evidence="1">
    <location>
        <position position="11"/>
    </location>
</feature>
<dbReference type="eggNOG" id="COG0526">
    <property type="taxonomic scope" value="Bacteria"/>
</dbReference>
<dbReference type="PIRSF" id="PIRSF037031">
    <property type="entry name" value="Redox_disulphide_2"/>
    <property type="match status" value="1"/>
</dbReference>
<dbReference type="SUPFAM" id="SSF52833">
    <property type="entry name" value="Thioredoxin-like"/>
    <property type="match status" value="1"/>
</dbReference>
<dbReference type="HOGENOM" id="CLU_090389_18_2_7"/>